<name>A0A9P0LAQ1_ACAOB</name>
<protein>
    <submittedName>
        <fullName evidence="2">Uncharacterized protein</fullName>
    </submittedName>
</protein>
<gene>
    <name evidence="2" type="ORF">ACAOBT_LOCUS19922</name>
</gene>
<evidence type="ECO:0000256" key="1">
    <source>
        <dbReference type="SAM" id="MobiDB-lite"/>
    </source>
</evidence>
<sequence>MTKRQVGPFLYPLRHIKQKKPR</sequence>
<feature type="region of interest" description="Disordered" evidence="1">
    <location>
        <begin position="1"/>
        <end position="22"/>
    </location>
</feature>
<proteinExistence type="predicted"/>
<accession>A0A9P0LAQ1</accession>
<organism evidence="2 3">
    <name type="scientific">Acanthoscelides obtectus</name>
    <name type="common">Bean weevil</name>
    <name type="synonym">Bruchus obtectus</name>
    <dbReference type="NCBI Taxonomy" id="200917"/>
    <lineage>
        <taxon>Eukaryota</taxon>
        <taxon>Metazoa</taxon>
        <taxon>Ecdysozoa</taxon>
        <taxon>Arthropoda</taxon>
        <taxon>Hexapoda</taxon>
        <taxon>Insecta</taxon>
        <taxon>Pterygota</taxon>
        <taxon>Neoptera</taxon>
        <taxon>Endopterygota</taxon>
        <taxon>Coleoptera</taxon>
        <taxon>Polyphaga</taxon>
        <taxon>Cucujiformia</taxon>
        <taxon>Chrysomeloidea</taxon>
        <taxon>Chrysomelidae</taxon>
        <taxon>Bruchinae</taxon>
        <taxon>Bruchini</taxon>
        <taxon>Acanthoscelides</taxon>
    </lineage>
</organism>
<reference evidence="2" key="1">
    <citation type="submission" date="2022-03" db="EMBL/GenBank/DDBJ databases">
        <authorList>
            <person name="Sayadi A."/>
        </authorList>
    </citation>
    <scope>NUCLEOTIDE SEQUENCE</scope>
</reference>
<comment type="caution">
    <text evidence="2">The sequence shown here is derived from an EMBL/GenBank/DDBJ whole genome shotgun (WGS) entry which is preliminary data.</text>
</comment>
<dbReference type="AlphaFoldDB" id="A0A9P0LAQ1"/>
<dbReference type="Proteomes" id="UP001152888">
    <property type="component" value="Unassembled WGS sequence"/>
</dbReference>
<dbReference type="EMBL" id="CAKOFQ010007099">
    <property type="protein sequence ID" value="CAH1990865.1"/>
    <property type="molecule type" value="Genomic_DNA"/>
</dbReference>
<evidence type="ECO:0000313" key="2">
    <source>
        <dbReference type="EMBL" id="CAH1990865.1"/>
    </source>
</evidence>
<evidence type="ECO:0000313" key="3">
    <source>
        <dbReference type="Proteomes" id="UP001152888"/>
    </source>
</evidence>
<dbReference type="OrthoDB" id="6798394at2759"/>
<keyword evidence="3" id="KW-1185">Reference proteome</keyword>